<evidence type="ECO:0000256" key="6">
    <source>
        <dbReference type="ARBA" id="ARBA00022840"/>
    </source>
</evidence>
<evidence type="ECO:0000256" key="1">
    <source>
        <dbReference type="ARBA" id="ARBA00004141"/>
    </source>
</evidence>
<dbReference type="PANTHER" id="PTHR19229">
    <property type="entry name" value="ATP-BINDING CASSETTE TRANSPORTER SUBFAMILY A ABCA"/>
    <property type="match status" value="1"/>
</dbReference>
<feature type="transmembrane region" description="Helical" evidence="9">
    <location>
        <begin position="1004"/>
        <end position="1022"/>
    </location>
</feature>
<feature type="transmembrane region" description="Helical" evidence="9">
    <location>
        <begin position="243"/>
        <end position="263"/>
    </location>
</feature>
<feature type="domain" description="ABC transporter" evidence="10">
    <location>
        <begin position="364"/>
        <end position="593"/>
    </location>
</feature>
<keyword evidence="7 9" id="KW-1133">Transmembrane helix</keyword>
<evidence type="ECO:0000256" key="9">
    <source>
        <dbReference type="SAM" id="Phobius"/>
    </source>
</evidence>
<feature type="transmembrane region" description="Helical" evidence="9">
    <location>
        <begin position="202"/>
        <end position="223"/>
    </location>
</feature>
<keyword evidence="8 9" id="KW-0472">Membrane</keyword>
<dbReference type="GO" id="GO:0140359">
    <property type="term" value="F:ABC-type transporter activity"/>
    <property type="evidence" value="ECO:0007669"/>
    <property type="project" value="InterPro"/>
</dbReference>
<sequence>MKEVLPIDKVIPAPFWIMYDPETDLTNTLMDDVGPKLNLPKLDSNPDRTKRGYCPRGDTALSVLAADMKLTEAVVIFKGLSGLEWPDWLHYTIRMQGDFRPETYDSLDSMPGRHQMFGLSYGTFMRIQWAIDTSYIKLRSEKEVPVNLSLQEFPYYHSPQNVNTQNTCKLLATACMLAPMLTFVFLMELMKMEGVSVTALGLTHYLNVLPCGLVFTIGPTILLKANISSSPLIPNTDWVIISLKLFLLFNTIVALAFACSYITTDSLGANFGNIAKVQSPKGVSILVCFGYELLQIVITYSIAYYLSLVRPGKFGQALPWNFCCKPQYWTKKTVIPVAEEEEEETVPIDPRYFERARLNAEVGIKIVNVSKMYGKERVLRNVSMEVYKGEITVLVGHNGAGKTTLMSIITGMTSATEGQVFVDGKDTVKQKKEVRKNIGLCPQHNLLFEDLTVQQNIMFFTMLKRGSYAEARESSRELAERLGIADKLRSLPKELSGGMKRRSQLACALAGGATVLVLDEPTSGLDVETRRELWDLLLSLRGERTVLISTHFMEEVDALGDRVAALHGGVLRCFASTLHLKKAIGTGYRLTFITVGTPNEPAISAVVMSHVPYASLKEQTINSISYNLPATHSGNFPALFTDLEAKRSELGLDSIGVGVSTLEEVFLKLCSDINTSLTEEQVDTTVEPVQPPKKLTGISLYIRQLFVLLKRQVKFAIHKKWLVLSKIIIPIVMIIVTTRMSNEVQEKPTRAVAMNLDMYAERENNRVLYQLTGPHVTQADVDKLQARYPKVTFEEADDVAATILSIGKKQFLEYNKYLVGVEVNETDAKILYTTIVRHAAPVSLNLLSNLLAAHYIPGSDGNSITTINDPISIELTPDVTKKPKELPNLITWSTVVGFLILMVTSECVALPCQERLTGSRHIHIMSGCPPELHWLATLIFHMAHCVLFLIVPTVIAALIMEKDGTINQTDMLGALAVILLLGHMSFAAVSYLASFKYNEQGSNFLLILLIFVFGCLSPMYKMAQGMFDEKTKDVKYYVLLVIEYAMPPHTLMMALMKCLISARTNAWCKFVRQYCPKLSIDVEGFDSTKCCAGKNPRCYFCIDKYSPGIDMIVMLVQFLLLMVLVFLVQRGYFNGLVDKIMKQEVQPLVSAQQDKMVQEEKAYVSNAIKMPAKEIPDAMLVDDLHKNYHVKFYKEIVPALMGVSFSVKKGECFGLLGPNGAGKSTCFKIMTTEETATRGNIFGNGYHLRRGNSQYLQTLGYCPQFFGLDKFQTGEENLAMVLTLRGFDKTRVEEEVKNWINIIGLEKYASRLVETYSGGCVRRIGAAASLCGGSDLSLLDEPTAGVDVAARRRLWTALRKALKQKRSIIITSHSMDEMEALCSRIAILSAGRVRALGTAAGLRAAHASGHAVVFKLMHASHRDEVEGLAKRQVDRLKGKLLQTFDCTLKDEHKTMLHYHINETVPYSVLFTELENLRNEFPTLIEDYSVTETTLEEVFLYFAREQQQAQQKSTTLADV</sequence>
<dbReference type="PANTHER" id="PTHR19229:SF250">
    <property type="entry name" value="ABC TRANSPORTER DOMAIN-CONTAINING PROTEIN-RELATED"/>
    <property type="match status" value="1"/>
</dbReference>
<comment type="caution">
    <text evidence="11">The sequence shown here is derived from an EMBL/GenBank/DDBJ whole genome shotgun (WGS) entry which is preliminary data.</text>
</comment>
<dbReference type="InterPro" id="IPR026082">
    <property type="entry name" value="ABCA"/>
</dbReference>
<accession>A0AAD7YJZ8</accession>
<name>A0AAD7YJZ8_MYTSE</name>
<dbReference type="FunFam" id="3.40.50.300:FF:000335">
    <property type="entry name" value="ATP binding cassette subfamily A member 5"/>
    <property type="match status" value="1"/>
</dbReference>
<proteinExistence type="inferred from homology"/>
<evidence type="ECO:0000256" key="2">
    <source>
        <dbReference type="ARBA" id="ARBA00008869"/>
    </source>
</evidence>
<evidence type="ECO:0000259" key="10">
    <source>
        <dbReference type="PROSITE" id="PS50893"/>
    </source>
</evidence>
<dbReference type="CDD" id="cd03263">
    <property type="entry name" value="ABC_subfamily_A"/>
    <property type="match status" value="2"/>
</dbReference>
<dbReference type="GO" id="GO:0005524">
    <property type="term" value="F:ATP binding"/>
    <property type="evidence" value="ECO:0007669"/>
    <property type="project" value="UniProtKB-KW"/>
</dbReference>
<keyword evidence="3" id="KW-0813">Transport</keyword>
<evidence type="ECO:0000313" key="12">
    <source>
        <dbReference type="Proteomes" id="UP001231518"/>
    </source>
</evidence>
<dbReference type="EMBL" id="JARGEI010000016">
    <property type="protein sequence ID" value="KAJ8718119.1"/>
    <property type="molecule type" value="Genomic_DNA"/>
</dbReference>
<dbReference type="Pfam" id="PF00005">
    <property type="entry name" value="ABC_tran"/>
    <property type="match status" value="2"/>
</dbReference>
<dbReference type="GO" id="GO:0016887">
    <property type="term" value="F:ATP hydrolysis activity"/>
    <property type="evidence" value="ECO:0007669"/>
    <property type="project" value="InterPro"/>
</dbReference>
<feature type="transmembrane region" description="Helical" evidence="9">
    <location>
        <begin position="971"/>
        <end position="992"/>
    </location>
</feature>
<dbReference type="Pfam" id="PF12698">
    <property type="entry name" value="ABC2_membrane_3"/>
    <property type="match status" value="1"/>
</dbReference>
<feature type="transmembrane region" description="Helical" evidence="9">
    <location>
        <begin position="889"/>
        <end position="911"/>
    </location>
</feature>
<feature type="domain" description="ABC transporter" evidence="10">
    <location>
        <begin position="1179"/>
        <end position="1415"/>
    </location>
</feature>
<dbReference type="SMART" id="SM00382">
    <property type="entry name" value="AAA"/>
    <property type="match status" value="2"/>
</dbReference>
<dbReference type="SUPFAM" id="SSF52540">
    <property type="entry name" value="P-loop containing nucleoside triphosphate hydrolases"/>
    <property type="match status" value="2"/>
</dbReference>
<feature type="transmembrane region" description="Helical" evidence="9">
    <location>
        <begin position="1112"/>
        <end position="1133"/>
    </location>
</feature>
<keyword evidence="12" id="KW-1185">Reference proteome</keyword>
<dbReference type="GO" id="GO:0016020">
    <property type="term" value="C:membrane"/>
    <property type="evidence" value="ECO:0007669"/>
    <property type="project" value="UniProtKB-SubCell"/>
</dbReference>
<dbReference type="PROSITE" id="PS50893">
    <property type="entry name" value="ABC_TRANSPORTER_2"/>
    <property type="match status" value="2"/>
</dbReference>
<evidence type="ECO:0000256" key="5">
    <source>
        <dbReference type="ARBA" id="ARBA00022741"/>
    </source>
</evidence>
<feature type="transmembrane region" description="Helical" evidence="9">
    <location>
        <begin position="283"/>
        <end position="306"/>
    </location>
</feature>
<evidence type="ECO:0000256" key="8">
    <source>
        <dbReference type="ARBA" id="ARBA00023136"/>
    </source>
</evidence>
<evidence type="ECO:0000256" key="3">
    <source>
        <dbReference type="ARBA" id="ARBA00022448"/>
    </source>
</evidence>
<keyword evidence="5" id="KW-0547">Nucleotide-binding</keyword>
<feature type="transmembrane region" description="Helical" evidence="9">
    <location>
        <begin position="932"/>
        <end position="959"/>
    </location>
</feature>
<dbReference type="InterPro" id="IPR003439">
    <property type="entry name" value="ABC_transporter-like_ATP-bd"/>
</dbReference>
<feature type="transmembrane region" description="Helical" evidence="9">
    <location>
        <begin position="170"/>
        <end position="190"/>
    </location>
</feature>
<reference evidence="11" key="1">
    <citation type="submission" date="2023-03" db="EMBL/GenBank/DDBJ databases">
        <title>Chromosome-level genomes of two armyworms, Mythimna separata and Mythimna loreyi, provide insights into the biosynthesis and reception of sex pheromones.</title>
        <authorList>
            <person name="Zhao H."/>
        </authorList>
    </citation>
    <scope>NUCLEOTIDE SEQUENCE</scope>
    <source>
        <strain evidence="11">BeijingLab</strain>
        <tissue evidence="11">Pupa</tissue>
    </source>
</reference>
<gene>
    <name evidence="11" type="ORF">PYW07_006049</name>
</gene>
<evidence type="ECO:0000313" key="11">
    <source>
        <dbReference type="EMBL" id="KAJ8718119.1"/>
    </source>
</evidence>
<evidence type="ECO:0000256" key="7">
    <source>
        <dbReference type="ARBA" id="ARBA00022989"/>
    </source>
</evidence>
<dbReference type="Gene3D" id="3.40.50.300">
    <property type="entry name" value="P-loop containing nucleotide triphosphate hydrolases"/>
    <property type="match status" value="2"/>
</dbReference>
<comment type="subcellular location">
    <subcellularLocation>
        <location evidence="1">Membrane</location>
        <topology evidence="1">Multi-pass membrane protein</topology>
    </subcellularLocation>
</comment>
<dbReference type="InterPro" id="IPR003593">
    <property type="entry name" value="AAA+_ATPase"/>
</dbReference>
<keyword evidence="4 9" id="KW-0812">Transmembrane</keyword>
<evidence type="ECO:0000256" key="4">
    <source>
        <dbReference type="ARBA" id="ARBA00022692"/>
    </source>
</evidence>
<keyword evidence="6" id="KW-0067">ATP-binding</keyword>
<protein>
    <recommendedName>
        <fullName evidence="10">ABC transporter domain-containing protein</fullName>
    </recommendedName>
</protein>
<dbReference type="InterPro" id="IPR027417">
    <property type="entry name" value="P-loop_NTPase"/>
</dbReference>
<dbReference type="Proteomes" id="UP001231518">
    <property type="component" value="Chromosome 18"/>
</dbReference>
<organism evidence="11 12">
    <name type="scientific">Mythimna separata</name>
    <name type="common">Oriental armyworm</name>
    <name type="synonym">Pseudaletia separata</name>
    <dbReference type="NCBI Taxonomy" id="271217"/>
    <lineage>
        <taxon>Eukaryota</taxon>
        <taxon>Metazoa</taxon>
        <taxon>Ecdysozoa</taxon>
        <taxon>Arthropoda</taxon>
        <taxon>Hexapoda</taxon>
        <taxon>Insecta</taxon>
        <taxon>Pterygota</taxon>
        <taxon>Neoptera</taxon>
        <taxon>Endopterygota</taxon>
        <taxon>Lepidoptera</taxon>
        <taxon>Glossata</taxon>
        <taxon>Ditrysia</taxon>
        <taxon>Noctuoidea</taxon>
        <taxon>Noctuidae</taxon>
        <taxon>Noctuinae</taxon>
        <taxon>Hadenini</taxon>
        <taxon>Mythimna</taxon>
    </lineage>
</organism>
<dbReference type="InterPro" id="IPR013525">
    <property type="entry name" value="ABC2_TM"/>
</dbReference>
<feature type="transmembrane region" description="Helical" evidence="9">
    <location>
        <begin position="1034"/>
        <end position="1055"/>
    </location>
</feature>
<comment type="similarity">
    <text evidence="2">Belongs to the ABC transporter superfamily. ABCA family.</text>
</comment>